<comment type="caution">
    <text evidence="2">The sequence shown here is derived from an EMBL/GenBank/DDBJ whole genome shotgun (WGS) entry which is preliminary data.</text>
</comment>
<dbReference type="NCBIfam" id="NF009015">
    <property type="entry name" value="PRK12355.3-1"/>
    <property type="match status" value="1"/>
</dbReference>
<dbReference type="EMBL" id="PVLR01000026">
    <property type="protein sequence ID" value="PRD68600.1"/>
    <property type="molecule type" value="Genomic_DNA"/>
</dbReference>
<dbReference type="InterPro" id="IPR014121">
    <property type="entry name" value="TraN_Ftype"/>
</dbReference>
<accession>A0A2S9KDS8</accession>
<organism evidence="2 3">
    <name type="scientific">Malikia spinosa</name>
    <dbReference type="NCBI Taxonomy" id="86180"/>
    <lineage>
        <taxon>Bacteria</taxon>
        <taxon>Pseudomonadati</taxon>
        <taxon>Pseudomonadota</taxon>
        <taxon>Betaproteobacteria</taxon>
        <taxon>Burkholderiales</taxon>
        <taxon>Comamonadaceae</taxon>
        <taxon>Malikia</taxon>
    </lineage>
</organism>
<keyword evidence="3" id="KW-1185">Reference proteome</keyword>
<proteinExistence type="predicted"/>
<feature type="signal peptide" evidence="1">
    <location>
        <begin position="1"/>
        <end position="19"/>
    </location>
</feature>
<evidence type="ECO:0000313" key="3">
    <source>
        <dbReference type="Proteomes" id="UP000238326"/>
    </source>
</evidence>
<dbReference type="RefSeq" id="WP_105729846.1">
    <property type="nucleotide sequence ID" value="NZ_PVLR01000026.1"/>
</dbReference>
<dbReference type="OrthoDB" id="5297981at2"/>
<gene>
    <name evidence="2" type="ORF">C6P61_10275</name>
</gene>
<protein>
    <submittedName>
        <fullName evidence="2">Conjugal transfer protein TraN</fullName>
    </submittedName>
</protein>
<keyword evidence="1" id="KW-0732">Signal</keyword>
<feature type="chain" id="PRO_5015752750" evidence="1">
    <location>
        <begin position="20"/>
        <end position="413"/>
    </location>
</feature>
<name>A0A2S9KDS8_9BURK</name>
<sequence length="413" mass="44875">MMKQLLAVLTLLTTLHAWAAPDCLLTGTVCTAPKQTRVIDGVPVSRDCWEYQDQYQCRGQNQASDCQPLRERGCAQIGSACVSRDDAGNCMTHEQSYSCPDQPETFTEKTVCDQGTFCQNGGPGCFDTSYSPDQDFGQAAAMMEATREAGVYGIDPDQVEIFKGYLEQCSVKVLGGSTLKSCCQAAGGGAAFTNHAVLGAGLKVAGEAGRESIVLGSRYMYDALYSQLDSAIVDKGLGAMNSWASGLGDGVFNPQFNAYGFSFDFSLANGFEMAGFDPYSFSLSIAVMLIQEWLSCEPAEQVTAMKRGQNLCVHVGTYCSRKVLGVCLEKKQRHCCFNSKLARIINREGRAQLGLPMNSCGGFNQEQLQALDFSRMDLSEFIADISPKEVPASTLGQRVQQTVNERVQGYYEQ</sequence>
<evidence type="ECO:0000313" key="2">
    <source>
        <dbReference type="EMBL" id="PRD68600.1"/>
    </source>
</evidence>
<reference evidence="2 3" key="1">
    <citation type="submission" date="2018-03" db="EMBL/GenBank/DDBJ databases">
        <title>Comparative genomics illustrates the genes involved in a hyperalkaliphilic mechanisms of Serpentinomonas isolated from highly-alkaline calcium-rich serpentinized springs.</title>
        <authorList>
            <person name="Suzuki S."/>
            <person name="Ishii S."/>
            <person name="Walworth N."/>
            <person name="Bird L."/>
            <person name="Kuenen J.G."/>
            <person name="Nealson K.H."/>
        </authorList>
    </citation>
    <scope>NUCLEOTIDE SEQUENCE [LARGE SCALE GENOMIC DNA]</scope>
    <source>
        <strain evidence="2 3">83</strain>
    </source>
</reference>
<dbReference type="Proteomes" id="UP000238326">
    <property type="component" value="Unassembled WGS sequence"/>
</dbReference>
<evidence type="ECO:0000256" key="1">
    <source>
        <dbReference type="SAM" id="SignalP"/>
    </source>
</evidence>
<dbReference type="Pfam" id="PF06986">
    <property type="entry name" value="F_T4SS_TraN"/>
    <property type="match status" value="2"/>
</dbReference>
<dbReference type="AlphaFoldDB" id="A0A2S9KDS8"/>